<dbReference type="AlphaFoldDB" id="A0A3S9HIK5"/>
<feature type="region of interest" description="Disordered" evidence="1">
    <location>
        <begin position="73"/>
        <end position="112"/>
    </location>
</feature>
<reference evidence="3 4" key="1">
    <citation type="journal article" date="2011" name="Int. J. Syst. Evol. Microbiol.">
        <title>Description of Undibacterium oligocarboniphilum sp. nov., isolated from purified water, and Undibacterium pigrum strain CCUG 49012 as the type strain of Undibacterium parvum sp. nov., and emended descriptions of the genus Undibacterium and the species Undibacterium pigrum.</title>
        <authorList>
            <person name="Eder W."/>
            <person name="Wanner G."/>
            <person name="Ludwig W."/>
            <person name="Busse H.J."/>
            <person name="Ziemke-Kageler F."/>
            <person name="Lang E."/>
        </authorList>
    </citation>
    <scope>NUCLEOTIDE SEQUENCE [LARGE SCALE GENOMIC DNA]</scope>
    <source>
        <strain evidence="3 4">DSM 23061</strain>
    </source>
</reference>
<evidence type="ECO:0000313" key="3">
    <source>
        <dbReference type="EMBL" id="AZP11950.1"/>
    </source>
</evidence>
<name>A0A3S9HIK5_9BURK</name>
<dbReference type="Proteomes" id="UP000275663">
    <property type="component" value="Chromosome"/>
</dbReference>
<gene>
    <name evidence="3" type="ORF">EJN92_07975</name>
</gene>
<keyword evidence="4" id="KW-1185">Reference proteome</keyword>
<dbReference type="KEGG" id="upv:EJN92_07975"/>
<evidence type="ECO:0008006" key="5">
    <source>
        <dbReference type="Google" id="ProtNLM"/>
    </source>
</evidence>
<accession>A0A3S9HIK5</accession>
<sequence>MHAYRKLRFTHLLALPMVKSMVLAFALAQLLLPSAVATPVYKCSVKGAVHYQEGPCQPDSRKPPTIEELNAARQKQLGQEAQRPGSPKPQSSSSAKPEAAVAAPGKLAVSAR</sequence>
<feature type="chain" id="PRO_5019483795" description="DUF4124 domain-containing protein" evidence="2">
    <location>
        <begin position="38"/>
        <end position="112"/>
    </location>
</feature>
<dbReference type="RefSeq" id="WP_126127332.1">
    <property type="nucleotide sequence ID" value="NZ_CP034464.1"/>
</dbReference>
<evidence type="ECO:0000256" key="2">
    <source>
        <dbReference type="SAM" id="SignalP"/>
    </source>
</evidence>
<organism evidence="3 4">
    <name type="scientific">Undibacterium parvum</name>
    <dbReference type="NCBI Taxonomy" id="401471"/>
    <lineage>
        <taxon>Bacteria</taxon>
        <taxon>Pseudomonadati</taxon>
        <taxon>Pseudomonadota</taxon>
        <taxon>Betaproteobacteria</taxon>
        <taxon>Burkholderiales</taxon>
        <taxon>Oxalobacteraceae</taxon>
        <taxon>Undibacterium</taxon>
    </lineage>
</organism>
<keyword evidence="2" id="KW-0732">Signal</keyword>
<feature type="signal peptide" evidence="2">
    <location>
        <begin position="1"/>
        <end position="37"/>
    </location>
</feature>
<evidence type="ECO:0000256" key="1">
    <source>
        <dbReference type="SAM" id="MobiDB-lite"/>
    </source>
</evidence>
<dbReference type="OrthoDB" id="72963at2"/>
<feature type="compositionally biased region" description="Low complexity" evidence="1">
    <location>
        <begin position="88"/>
        <end position="100"/>
    </location>
</feature>
<evidence type="ECO:0000313" key="4">
    <source>
        <dbReference type="Proteomes" id="UP000275663"/>
    </source>
</evidence>
<protein>
    <recommendedName>
        <fullName evidence="5">DUF4124 domain-containing protein</fullName>
    </recommendedName>
</protein>
<proteinExistence type="predicted"/>
<dbReference type="EMBL" id="CP034464">
    <property type="protein sequence ID" value="AZP11950.1"/>
    <property type="molecule type" value="Genomic_DNA"/>
</dbReference>